<accession>X1GDQ0</accession>
<reference evidence="2" key="1">
    <citation type="journal article" date="2014" name="Front. Microbiol.">
        <title>High frequency of phylogenetically diverse reductive dehalogenase-homologous genes in deep subseafloor sedimentary metagenomes.</title>
        <authorList>
            <person name="Kawai M."/>
            <person name="Futagami T."/>
            <person name="Toyoda A."/>
            <person name="Takaki Y."/>
            <person name="Nishi S."/>
            <person name="Hori S."/>
            <person name="Arai W."/>
            <person name="Tsubouchi T."/>
            <person name="Morono Y."/>
            <person name="Uchiyama I."/>
            <person name="Ito T."/>
            <person name="Fujiyama A."/>
            <person name="Inagaki F."/>
            <person name="Takami H."/>
        </authorList>
    </citation>
    <scope>NUCLEOTIDE SEQUENCE</scope>
    <source>
        <strain evidence="2">Expedition CK06-06</strain>
    </source>
</reference>
<feature type="domain" description="Helicase/UvrB N-terminal" evidence="1">
    <location>
        <begin position="24"/>
        <end position="85"/>
    </location>
</feature>
<gene>
    <name evidence="2" type="ORF">S03H2_28340</name>
</gene>
<dbReference type="GO" id="GO:0005524">
    <property type="term" value="F:ATP binding"/>
    <property type="evidence" value="ECO:0007669"/>
    <property type="project" value="InterPro"/>
</dbReference>
<comment type="caution">
    <text evidence="2">The sequence shown here is derived from an EMBL/GenBank/DDBJ whole genome shotgun (WGS) entry which is preliminary data.</text>
</comment>
<evidence type="ECO:0000313" key="2">
    <source>
        <dbReference type="EMBL" id="GAH55991.1"/>
    </source>
</evidence>
<proteinExistence type="predicted"/>
<name>X1GDQ0_9ZZZZ</name>
<protein>
    <recommendedName>
        <fullName evidence="1">Helicase/UvrB N-terminal domain-containing protein</fullName>
    </recommendedName>
</protein>
<dbReference type="InterPro" id="IPR006935">
    <property type="entry name" value="Helicase/UvrB_N"/>
</dbReference>
<dbReference type="AlphaFoldDB" id="X1GDQ0"/>
<dbReference type="Gene3D" id="3.40.50.300">
    <property type="entry name" value="P-loop containing nucleotide triphosphate hydrolases"/>
    <property type="match status" value="1"/>
</dbReference>
<organism evidence="2">
    <name type="scientific">marine sediment metagenome</name>
    <dbReference type="NCBI Taxonomy" id="412755"/>
    <lineage>
        <taxon>unclassified sequences</taxon>
        <taxon>metagenomes</taxon>
        <taxon>ecological metagenomes</taxon>
    </lineage>
</organism>
<dbReference type="GO" id="GO:0016787">
    <property type="term" value="F:hydrolase activity"/>
    <property type="evidence" value="ECO:0007669"/>
    <property type="project" value="InterPro"/>
</dbReference>
<dbReference type="InterPro" id="IPR027417">
    <property type="entry name" value="P-loop_NTPase"/>
</dbReference>
<dbReference type="SUPFAM" id="SSF52540">
    <property type="entry name" value="P-loop containing nucleoside triphosphate hydrolases"/>
    <property type="match status" value="1"/>
</dbReference>
<feature type="non-terminal residue" evidence="2">
    <location>
        <position position="119"/>
    </location>
</feature>
<evidence type="ECO:0000259" key="1">
    <source>
        <dbReference type="Pfam" id="PF04851"/>
    </source>
</evidence>
<sequence length="119" mass="13454">MNTSQLSAGIVAPDKPFFDGYNSWRKYQRQAVDKIVNTNKRIVILDAPTGSGKSLIAMSLAKLMNGRTYYIVGTKDLQEQLLKDFPFLALLKGRNNFKCLLKNVPCDQCMYSFIKKPCP</sequence>
<dbReference type="EMBL" id="BARU01017071">
    <property type="protein sequence ID" value="GAH55991.1"/>
    <property type="molecule type" value="Genomic_DNA"/>
</dbReference>
<dbReference type="GO" id="GO:0003677">
    <property type="term" value="F:DNA binding"/>
    <property type="evidence" value="ECO:0007669"/>
    <property type="project" value="InterPro"/>
</dbReference>
<dbReference type="Pfam" id="PF04851">
    <property type="entry name" value="ResIII"/>
    <property type="match status" value="1"/>
</dbReference>